<name>A0A7T5EMK3_9BACL</name>
<gene>
    <name evidence="2" type="ORF">JD108_05350</name>
    <name evidence="3" type="ORF">KDJ56_05030</name>
</gene>
<dbReference type="EMBL" id="CP073708">
    <property type="protein sequence ID" value="QUO42376.1"/>
    <property type="molecule type" value="Genomic_DNA"/>
</dbReference>
<evidence type="ECO:0000313" key="3">
    <source>
        <dbReference type="EMBL" id="QUO42376.1"/>
    </source>
</evidence>
<proteinExistence type="predicted"/>
<dbReference type="AlphaFoldDB" id="A0A7T5EMK3"/>
<dbReference type="EMBL" id="CP066308">
    <property type="protein sequence ID" value="QQE75350.1"/>
    <property type="molecule type" value="Genomic_DNA"/>
</dbReference>
<dbReference type="GO" id="GO:0003677">
    <property type="term" value="F:DNA binding"/>
    <property type="evidence" value="ECO:0007669"/>
    <property type="project" value="InterPro"/>
</dbReference>
<feature type="domain" description="Transposase IS116/IS110/IS902 C-terminal" evidence="1">
    <location>
        <begin position="10"/>
        <end position="43"/>
    </location>
</feature>
<reference evidence="2 4" key="1">
    <citation type="submission" date="2020-12" db="EMBL/GenBank/DDBJ databases">
        <title>strain FJAT-54423T represents a novel species of the genus Brevibacillus.</title>
        <authorList>
            <person name="Tang R."/>
        </authorList>
    </citation>
    <scope>NUCLEOTIDE SEQUENCE [LARGE SCALE GENOMIC DNA]</scope>
    <source>
        <strain evidence="2 4">FJAT-54423</strain>
    </source>
</reference>
<organism evidence="2 4">
    <name type="scientific">Brevibacillus composti</name>
    <dbReference type="NCBI Taxonomy" id="2796470"/>
    <lineage>
        <taxon>Bacteria</taxon>
        <taxon>Bacillati</taxon>
        <taxon>Bacillota</taxon>
        <taxon>Bacilli</taxon>
        <taxon>Bacillales</taxon>
        <taxon>Paenibacillaceae</taxon>
        <taxon>Brevibacillus</taxon>
    </lineage>
</organism>
<accession>A0A7T5EMK3</accession>
<keyword evidence="5" id="KW-1185">Reference proteome</keyword>
<dbReference type="RefSeq" id="WP_198828879.1">
    <property type="nucleotide sequence ID" value="NZ_CP066308.1"/>
</dbReference>
<dbReference type="GO" id="GO:0004803">
    <property type="term" value="F:transposase activity"/>
    <property type="evidence" value="ECO:0007669"/>
    <property type="project" value="InterPro"/>
</dbReference>
<evidence type="ECO:0000313" key="5">
    <source>
        <dbReference type="Proteomes" id="UP000677234"/>
    </source>
</evidence>
<dbReference type="InterPro" id="IPR003346">
    <property type="entry name" value="Transposase_20"/>
</dbReference>
<dbReference type="GO" id="GO:0006313">
    <property type="term" value="P:DNA transposition"/>
    <property type="evidence" value="ECO:0007669"/>
    <property type="project" value="InterPro"/>
</dbReference>
<dbReference type="Proteomes" id="UP000677234">
    <property type="component" value="Chromosome"/>
</dbReference>
<reference evidence="3" key="2">
    <citation type="submission" date="2021-04" db="EMBL/GenBank/DDBJ databases">
        <title>Brevibacillus composti FJAT-54423, complete genome.</title>
        <authorList>
            <person name="Tang R."/>
        </authorList>
    </citation>
    <scope>NUCLEOTIDE SEQUENCE</scope>
    <source>
        <strain evidence="3">FJAT-54424</strain>
    </source>
</reference>
<dbReference type="KEGG" id="bcop:JD108_05350"/>
<sequence>MGPEENRPAKCLRSIPGIDLVYAAGILAEIGDIERKRVSKTAAGMIRAG</sequence>
<dbReference type="Proteomes" id="UP000595847">
    <property type="component" value="Chromosome"/>
</dbReference>
<evidence type="ECO:0000313" key="2">
    <source>
        <dbReference type="EMBL" id="QQE75350.1"/>
    </source>
</evidence>
<evidence type="ECO:0000259" key="1">
    <source>
        <dbReference type="Pfam" id="PF02371"/>
    </source>
</evidence>
<dbReference type="Pfam" id="PF02371">
    <property type="entry name" value="Transposase_20"/>
    <property type="match status" value="1"/>
</dbReference>
<evidence type="ECO:0000313" key="4">
    <source>
        <dbReference type="Proteomes" id="UP000595847"/>
    </source>
</evidence>
<protein>
    <submittedName>
        <fullName evidence="2">Transposase</fullName>
    </submittedName>
</protein>